<organism evidence="1 2">
    <name type="scientific">Juglans regia</name>
    <name type="common">English walnut</name>
    <dbReference type="NCBI Taxonomy" id="51240"/>
    <lineage>
        <taxon>Eukaryota</taxon>
        <taxon>Viridiplantae</taxon>
        <taxon>Streptophyta</taxon>
        <taxon>Embryophyta</taxon>
        <taxon>Tracheophyta</taxon>
        <taxon>Spermatophyta</taxon>
        <taxon>Magnoliopsida</taxon>
        <taxon>eudicotyledons</taxon>
        <taxon>Gunneridae</taxon>
        <taxon>Pentapetalae</taxon>
        <taxon>rosids</taxon>
        <taxon>fabids</taxon>
        <taxon>Fagales</taxon>
        <taxon>Juglandaceae</taxon>
        <taxon>Juglans</taxon>
    </lineage>
</organism>
<dbReference type="PANTHER" id="PTHR11439:SF483">
    <property type="entry name" value="PEPTIDE SYNTHASE GLIP-LIKE, PUTATIVE (AFU_ORTHOLOGUE AFUA_3G12920)-RELATED"/>
    <property type="match status" value="1"/>
</dbReference>
<dbReference type="EMBL" id="LIHL02000011">
    <property type="protein sequence ID" value="KAF5454686.1"/>
    <property type="molecule type" value="Genomic_DNA"/>
</dbReference>
<reference evidence="1" key="1">
    <citation type="submission" date="2015-10" db="EMBL/GenBank/DDBJ databases">
        <authorList>
            <person name="Martinez-Garcia P.J."/>
            <person name="Crepeau M.W."/>
            <person name="Puiu D."/>
            <person name="Gonzalez-Ibeas D."/>
            <person name="Whalen J."/>
            <person name="Stevens K."/>
            <person name="Paul R."/>
            <person name="Butterfield T."/>
            <person name="Britton M."/>
            <person name="Reagan R."/>
            <person name="Chakraborty S."/>
            <person name="Walawage S.L."/>
            <person name="Vasquez-Gross H.A."/>
            <person name="Cardeno C."/>
            <person name="Famula R."/>
            <person name="Pratt K."/>
            <person name="Kuruganti S."/>
            <person name="Aradhya M.K."/>
            <person name="Leslie C.A."/>
            <person name="Dandekar A.M."/>
            <person name="Salzberg S.L."/>
            <person name="Wegrzyn J.L."/>
            <person name="Langley C.H."/>
            <person name="Neale D.B."/>
        </authorList>
    </citation>
    <scope>NUCLEOTIDE SEQUENCE</scope>
    <source>
        <tissue evidence="1">Leaves</tissue>
    </source>
</reference>
<evidence type="ECO:0000313" key="1">
    <source>
        <dbReference type="EMBL" id="KAF5454686.1"/>
    </source>
</evidence>
<comment type="caution">
    <text evidence="1">The sequence shown here is derived from an EMBL/GenBank/DDBJ whole genome shotgun (WGS) entry which is preliminary data.</text>
</comment>
<dbReference type="AlphaFoldDB" id="A0A833TSC3"/>
<dbReference type="Proteomes" id="UP000619265">
    <property type="component" value="Unassembled WGS sequence"/>
</dbReference>
<dbReference type="PANTHER" id="PTHR11439">
    <property type="entry name" value="GAG-POL-RELATED RETROTRANSPOSON"/>
    <property type="match status" value="1"/>
</dbReference>
<gene>
    <name evidence="1" type="ORF">F2P56_024333</name>
</gene>
<evidence type="ECO:0000313" key="2">
    <source>
        <dbReference type="Proteomes" id="UP000619265"/>
    </source>
</evidence>
<evidence type="ECO:0008006" key="3">
    <source>
        <dbReference type="Google" id="ProtNLM"/>
    </source>
</evidence>
<reference evidence="1" key="2">
    <citation type="submission" date="2020-03" db="EMBL/GenBank/DDBJ databases">
        <title>Walnut 2.0.</title>
        <authorList>
            <person name="Marrano A."/>
            <person name="Britton M."/>
            <person name="Zimin A.V."/>
            <person name="Zaini P.A."/>
            <person name="Workman R."/>
            <person name="Puiu D."/>
            <person name="Bianco L."/>
            <person name="Allen B.J."/>
            <person name="Troggio M."/>
            <person name="Leslie C.A."/>
            <person name="Timp W."/>
            <person name="Dendekar A."/>
            <person name="Salzberg S.L."/>
            <person name="Neale D.B."/>
        </authorList>
    </citation>
    <scope>NUCLEOTIDE SEQUENCE</scope>
    <source>
        <tissue evidence="1">Leaves</tissue>
    </source>
</reference>
<proteinExistence type="predicted"/>
<name>A0A833TSC3_JUGRE</name>
<protein>
    <recommendedName>
        <fullName evidence="3">Secreted RxLR effector protein 161-like</fullName>
    </recommendedName>
</protein>
<dbReference type="Gramene" id="Jr11_09190_p1">
    <property type="protein sequence ID" value="cds.Jr11_09190_p1"/>
    <property type="gene ID" value="Jr11_09190"/>
</dbReference>
<sequence>MSVSAKLLLNDGTASCDAIEYRHTIGSLQYLSLTHPDIGFAQTNPVRGFSDANWGGNLDDRKSTTAYIIFLGNNSISWRAWKQKAIARLSTKAEYRALATGLKYGLDSIPSK</sequence>
<dbReference type="CDD" id="cd09272">
    <property type="entry name" value="RNase_HI_RT_Ty1"/>
    <property type="match status" value="1"/>
</dbReference>
<accession>A0A833TSC3</accession>